<dbReference type="SMART" id="SM00382">
    <property type="entry name" value="AAA"/>
    <property type="match status" value="1"/>
</dbReference>
<keyword evidence="1" id="KW-0813">Transport</keyword>
<dbReference type="GO" id="GO:0005524">
    <property type="term" value="F:ATP binding"/>
    <property type="evidence" value="ECO:0007669"/>
    <property type="project" value="UniProtKB-KW"/>
</dbReference>
<gene>
    <name evidence="5" type="ORF">METZ01_LOCUS177038</name>
</gene>
<dbReference type="PANTHER" id="PTHR42781">
    <property type="entry name" value="SPERMIDINE/PUTRESCINE IMPORT ATP-BINDING PROTEIN POTA"/>
    <property type="match status" value="1"/>
</dbReference>
<name>A0A382CE92_9ZZZZ</name>
<dbReference type="SUPFAM" id="SSF52540">
    <property type="entry name" value="P-loop containing nucleoside triphosphate hydrolases"/>
    <property type="match status" value="1"/>
</dbReference>
<reference evidence="5" key="1">
    <citation type="submission" date="2018-05" db="EMBL/GenBank/DDBJ databases">
        <authorList>
            <person name="Lanie J.A."/>
            <person name="Ng W.-L."/>
            <person name="Kazmierczak K.M."/>
            <person name="Andrzejewski T.M."/>
            <person name="Davidsen T.M."/>
            <person name="Wayne K.J."/>
            <person name="Tettelin H."/>
            <person name="Glass J.I."/>
            <person name="Rusch D."/>
            <person name="Podicherti R."/>
            <person name="Tsui H.-C.T."/>
            <person name="Winkler M.E."/>
        </authorList>
    </citation>
    <scope>NUCLEOTIDE SEQUENCE</scope>
</reference>
<dbReference type="PROSITE" id="PS50893">
    <property type="entry name" value="ABC_TRANSPORTER_2"/>
    <property type="match status" value="1"/>
</dbReference>
<dbReference type="FunFam" id="3.40.50.300:FF:000425">
    <property type="entry name" value="Probable ABC transporter, ATP-binding subunit"/>
    <property type="match status" value="1"/>
</dbReference>
<feature type="domain" description="ABC transporter" evidence="4">
    <location>
        <begin position="4"/>
        <end position="234"/>
    </location>
</feature>
<dbReference type="PROSITE" id="PS00211">
    <property type="entry name" value="ABC_TRANSPORTER_1"/>
    <property type="match status" value="1"/>
</dbReference>
<dbReference type="AlphaFoldDB" id="A0A382CE92"/>
<dbReference type="InterPro" id="IPR050093">
    <property type="entry name" value="ABC_SmlMolc_Importer"/>
</dbReference>
<dbReference type="InterPro" id="IPR003593">
    <property type="entry name" value="AAA+_ATPase"/>
</dbReference>
<keyword evidence="3" id="KW-0067">ATP-binding</keyword>
<accession>A0A382CE92</accession>
<dbReference type="Pfam" id="PF00005">
    <property type="entry name" value="ABC_tran"/>
    <property type="match status" value="1"/>
</dbReference>
<dbReference type="EMBL" id="UINC01034012">
    <property type="protein sequence ID" value="SVB24184.1"/>
    <property type="molecule type" value="Genomic_DNA"/>
</dbReference>
<dbReference type="PANTHER" id="PTHR42781:SF4">
    <property type="entry name" value="SPERMIDINE_PUTRESCINE IMPORT ATP-BINDING PROTEIN POTA"/>
    <property type="match status" value="1"/>
</dbReference>
<dbReference type="InterPro" id="IPR027417">
    <property type="entry name" value="P-loop_NTPase"/>
</dbReference>
<evidence type="ECO:0000256" key="3">
    <source>
        <dbReference type="ARBA" id="ARBA00022840"/>
    </source>
</evidence>
<dbReference type="InterPro" id="IPR003439">
    <property type="entry name" value="ABC_transporter-like_ATP-bd"/>
</dbReference>
<keyword evidence="2" id="KW-0547">Nucleotide-binding</keyword>
<evidence type="ECO:0000256" key="2">
    <source>
        <dbReference type="ARBA" id="ARBA00022741"/>
    </source>
</evidence>
<proteinExistence type="predicted"/>
<dbReference type="GO" id="GO:0016887">
    <property type="term" value="F:ATP hydrolysis activity"/>
    <property type="evidence" value="ECO:0007669"/>
    <property type="project" value="InterPro"/>
</dbReference>
<dbReference type="Gene3D" id="2.40.50.100">
    <property type="match status" value="1"/>
</dbReference>
<evidence type="ECO:0000256" key="1">
    <source>
        <dbReference type="ARBA" id="ARBA00022448"/>
    </source>
</evidence>
<dbReference type="InterPro" id="IPR017871">
    <property type="entry name" value="ABC_transporter-like_CS"/>
</dbReference>
<dbReference type="SUPFAM" id="SSF50331">
    <property type="entry name" value="MOP-like"/>
    <property type="match status" value="1"/>
</dbReference>
<protein>
    <recommendedName>
        <fullName evidence="4">ABC transporter domain-containing protein</fullName>
    </recommendedName>
</protein>
<evidence type="ECO:0000259" key="4">
    <source>
        <dbReference type="PROSITE" id="PS50893"/>
    </source>
</evidence>
<dbReference type="Gene3D" id="3.40.50.300">
    <property type="entry name" value="P-loop containing nucleotide triphosphate hydrolases"/>
    <property type="match status" value="1"/>
</dbReference>
<evidence type="ECO:0000313" key="5">
    <source>
        <dbReference type="EMBL" id="SVB24184.1"/>
    </source>
</evidence>
<organism evidence="5">
    <name type="scientific">marine metagenome</name>
    <dbReference type="NCBI Taxonomy" id="408172"/>
    <lineage>
        <taxon>unclassified sequences</taxon>
        <taxon>metagenomes</taxon>
        <taxon>ecological metagenomes</taxon>
    </lineage>
</organism>
<sequence>MSYLQLKNLTASYDKEVILKNLSLEIHKGELLSLLGSSGCGKTTNLRIVSGFLKPRQGSVILNEKDITLKPPNERGFGYVFQSYALFPHLTVEENVGFGLKQRKVKSDVIKNKVAEMLELVDLKDFSMRRPKELSGGQKQRVALARAMAINPSLLLLDEPLSNLDAALRIKMRMEIRRIQQEHSITTIYVTHDQEECFSISDRVAIMNHGLIEQLAKPEEIYSSPQTQFVAKFVGFENFMKGEIIESEGIQYFSSELGGNKIPIMNSHSIKRKTTTAAFRPSGFEILSEDKGGITLIPGIVHVQTYLGKGYRYLIGTKLGEMIVDSEENKHHVHSNVLLQPIPEMMVLL</sequence>
<dbReference type="InterPro" id="IPR008995">
    <property type="entry name" value="Mo/tungstate-bd_C_term_dom"/>
</dbReference>